<sequence length="229" mass="25037">MWKYFLCLMSMLLTLTAWGCSLAPQPVARPVTGQQTLEAVDHWRILAQQIVKEMQLTTGSSVYVSEQDRSPFGRAFTTLLRHEVAASGARLSGAREGSLCIDWGVQIIKYSEPRQTIHVYPGTIAAITGGGIGAGYIIKNRPSSWPVVGAAGAGLLGEAANLLDMATPKYPIDTEVLINITGAVDGAVTYDYSGLFYMRAKDSDQYWERPPFRGKEQPMQAKTYRSVGN</sequence>
<feature type="signal peptide" evidence="1">
    <location>
        <begin position="1"/>
        <end position="19"/>
    </location>
</feature>
<proteinExistence type="predicted"/>
<name>E5Y682_BILW3</name>
<feature type="chain" id="PRO_5003203241" description="Lipoprotein" evidence="1">
    <location>
        <begin position="20"/>
        <end position="229"/>
    </location>
</feature>
<dbReference type="eggNOG" id="COG2885">
    <property type="taxonomic scope" value="Bacteria"/>
</dbReference>
<accession>E5Y682</accession>
<dbReference type="GeneID" id="78087390"/>
<dbReference type="RefSeq" id="WP_016361021.1">
    <property type="nucleotide sequence ID" value="NZ_KE150240.1"/>
</dbReference>
<evidence type="ECO:0000313" key="2">
    <source>
        <dbReference type="EMBL" id="EFV44501.2"/>
    </source>
</evidence>
<comment type="caution">
    <text evidence="2">The sequence shown here is derived from an EMBL/GenBank/DDBJ whole genome shotgun (WGS) entry which is preliminary data.</text>
</comment>
<dbReference type="EMBL" id="ADCP02000003">
    <property type="protein sequence ID" value="EFV44501.2"/>
    <property type="molecule type" value="Genomic_DNA"/>
</dbReference>
<gene>
    <name evidence="2" type="ORF">HMPREF0179_01695</name>
</gene>
<organism evidence="2 3">
    <name type="scientific">Bilophila wadsworthia (strain 3_1_6)</name>
    <dbReference type="NCBI Taxonomy" id="563192"/>
    <lineage>
        <taxon>Bacteria</taxon>
        <taxon>Pseudomonadati</taxon>
        <taxon>Thermodesulfobacteriota</taxon>
        <taxon>Desulfovibrionia</taxon>
        <taxon>Desulfovibrionales</taxon>
        <taxon>Desulfovibrionaceae</taxon>
        <taxon>Bilophila</taxon>
    </lineage>
</organism>
<dbReference type="OrthoDB" id="5460720at2"/>
<dbReference type="AlphaFoldDB" id="E5Y682"/>
<dbReference type="HOGENOM" id="CLU_1207909_0_0_7"/>
<evidence type="ECO:0008006" key="4">
    <source>
        <dbReference type="Google" id="ProtNLM"/>
    </source>
</evidence>
<dbReference type="STRING" id="563192.HMPREF0179_01695"/>
<evidence type="ECO:0000313" key="3">
    <source>
        <dbReference type="Proteomes" id="UP000006034"/>
    </source>
</evidence>
<keyword evidence="1" id="KW-0732">Signal</keyword>
<evidence type="ECO:0000256" key="1">
    <source>
        <dbReference type="SAM" id="SignalP"/>
    </source>
</evidence>
<protein>
    <recommendedName>
        <fullName evidence="4">Lipoprotein</fullName>
    </recommendedName>
</protein>
<reference evidence="2 3" key="1">
    <citation type="submission" date="2010-10" db="EMBL/GenBank/DDBJ databases">
        <authorList>
            <consortium name="The Broad Institute Genome Sequencing Platform"/>
            <person name="Ward D."/>
            <person name="Earl A."/>
            <person name="Feldgarden M."/>
            <person name="Young S.K."/>
            <person name="Gargeya S."/>
            <person name="Zeng Q."/>
            <person name="Alvarado L."/>
            <person name="Berlin A."/>
            <person name="Bochicchio J."/>
            <person name="Chapman S.B."/>
            <person name="Chen Z."/>
            <person name="Freedman E."/>
            <person name="Gellesch M."/>
            <person name="Goldberg J."/>
            <person name="Griggs A."/>
            <person name="Gujja S."/>
            <person name="Heilman E."/>
            <person name="Heiman D."/>
            <person name="Howarth C."/>
            <person name="Mehta T."/>
            <person name="Neiman D."/>
            <person name="Pearson M."/>
            <person name="Roberts A."/>
            <person name="Saif S."/>
            <person name="Shea T."/>
            <person name="Shenoy N."/>
            <person name="Sisk P."/>
            <person name="Stolte C."/>
            <person name="Sykes S."/>
            <person name="White J."/>
            <person name="Yandava C."/>
            <person name="Allen-Vercoe E."/>
            <person name="Sibley C."/>
            <person name="Ambrose C.E."/>
            <person name="Strauss J."/>
            <person name="Daigneault M."/>
            <person name="Haas B."/>
            <person name="Nusbaum C."/>
            <person name="Birren B."/>
        </authorList>
    </citation>
    <scope>NUCLEOTIDE SEQUENCE [LARGE SCALE GENOMIC DNA]</scope>
    <source>
        <strain evidence="2 3">3_1_6</strain>
    </source>
</reference>
<reference evidence="2 3" key="2">
    <citation type="submission" date="2013-04" db="EMBL/GenBank/DDBJ databases">
        <title>The Genome Sequence of Bilophila wadsworthia 3_1_6.</title>
        <authorList>
            <consortium name="The Broad Institute Genomics Platform"/>
            <person name="Earl A."/>
            <person name="Ward D."/>
            <person name="Feldgarden M."/>
            <person name="Gevers D."/>
            <person name="Sibley C."/>
            <person name="Strauss J."/>
            <person name="Allen-Vercoe E."/>
            <person name="Walker B."/>
            <person name="Young S."/>
            <person name="Zeng Q."/>
            <person name="Gargeya S."/>
            <person name="Fitzgerald M."/>
            <person name="Haas B."/>
            <person name="Abouelleil A."/>
            <person name="Allen A.W."/>
            <person name="Alvarado L."/>
            <person name="Arachchi H.M."/>
            <person name="Berlin A.M."/>
            <person name="Chapman S.B."/>
            <person name="Gainer-Dewar J."/>
            <person name="Goldberg J."/>
            <person name="Griggs A."/>
            <person name="Gujja S."/>
            <person name="Hansen M."/>
            <person name="Howarth C."/>
            <person name="Imamovic A."/>
            <person name="Ireland A."/>
            <person name="Larimer J."/>
            <person name="McCowan C."/>
            <person name="Murphy C."/>
            <person name="Pearson M."/>
            <person name="Poon T.W."/>
            <person name="Priest M."/>
            <person name="Roberts A."/>
            <person name="Saif S."/>
            <person name="Shea T."/>
            <person name="Sisk P."/>
            <person name="Sykes S."/>
            <person name="Wortman J."/>
            <person name="Nusbaum C."/>
            <person name="Birren B."/>
        </authorList>
    </citation>
    <scope>NUCLEOTIDE SEQUENCE [LARGE SCALE GENOMIC DNA]</scope>
    <source>
        <strain evidence="2 3">3_1_6</strain>
    </source>
</reference>
<dbReference type="Proteomes" id="UP000006034">
    <property type="component" value="Unassembled WGS sequence"/>
</dbReference>
<keyword evidence="3" id="KW-1185">Reference proteome</keyword>